<proteinExistence type="predicted"/>
<gene>
    <name evidence="1" type="ORF">PTRG_09305</name>
</gene>
<dbReference type="Proteomes" id="UP000001471">
    <property type="component" value="Unassembled WGS sequence"/>
</dbReference>
<reference evidence="2" key="1">
    <citation type="journal article" date="2013" name="G3 (Bethesda)">
        <title>Comparative genomics of a plant-pathogenic fungus, Pyrenophora tritici-repentis, reveals transduplication and the impact of repeat elements on pathogenicity and population divergence.</title>
        <authorList>
            <person name="Manning V.A."/>
            <person name="Pandelova I."/>
            <person name="Dhillon B."/>
            <person name="Wilhelm L.J."/>
            <person name="Goodwin S.B."/>
            <person name="Berlin A.M."/>
            <person name="Figueroa M."/>
            <person name="Freitag M."/>
            <person name="Hane J.K."/>
            <person name="Henrissat B."/>
            <person name="Holman W.H."/>
            <person name="Kodira C.D."/>
            <person name="Martin J."/>
            <person name="Oliver R.P."/>
            <person name="Robbertse B."/>
            <person name="Schackwitz W."/>
            <person name="Schwartz D.C."/>
            <person name="Spatafora J.W."/>
            <person name="Turgeon B.G."/>
            <person name="Yandava C."/>
            <person name="Young S."/>
            <person name="Zhou S."/>
            <person name="Zeng Q."/>
            <person name="Grigoriev I.V."/>
            <person name="Ma L.-J."/>
            <person name="Ciuffetti L.M."/>
        </authorList>
    </citation>
    <scope>NUCLEOTIDE SEQUENCE [LARGE SCALE GENOMIC DNA]</scope>
    <source>
        <strain evidence="2">Pt-1C-BFP</strain>
    </source>
</reference>
<dbReference type="GeneID" id="6347595"/>
<evidence type="ECO:0000313" key="2">
    <source>
        <dbReference type="Proteomes" id="UP000001471"/>
    </source>
</evidence>
<organism evidence="1 2">
    <name type="scientific">Pyrenophora tritici-repentis (strain Pt-1C-BFP)</name>
    <name type="common">Wheat tan spot fungus</name>
    <name type="synonym">Drechslera tritici-repentis</name>
    <dbReference type="NCBI Taxonomy" id="426418"/>
    <lineage>
        <taxon>Eukaryota</taxon>
        <taxon>Fungi</taxon>
        <taxon>Dikarya</taxon>
        <taxon>Ascomycota</taxon>
        <taxon>Pezizomycotina</taxon>
        <taxon>Dothideomycetes</taxon>
        <taxon>Pleosporomycetidae</taxon>
        <taxon>Pleosporales</taxon>
        <taxon>Pleosporineae</taxon>
        <taxon>Pleosporaceae</taxon>
        <taxon>Pyrenophora</taxon>
    </lineage>
</organism>
<dbReference type="InParanoid" id="B2WH46"/>
<dbReference type="AlphaFoldDB" id="B2WH46"/>
<dbReference type="KEGG" id="ptrr:6347595"/>
<dbReference type="OrthoDB" id="10526182at2759"/>
<sequence length="145" mass="16281">MVGFGKRKANQMLGILSNLLSYRTCLAKPMIIEIAGAVVPKYALWDPKKEVIMPYSQINMEMHIWAAWNSGDPNCIKRGSNAIAKDHCVKMYNEMINTFPSDDGLKSCGGSKINNCIIYGFDIERKLGVKPDGSNWRKRRGLVRA</sequence>
<dbReference type="HOGENOM" id="CLU_1787803_0_0_1"/>
<protein>
    <submittedName>
        <fullName evidence="1">Uncharacterized protein</fullName>
    </submittedName>
</protein>
<dbReference type="EMBL" id="DS231625">
    <property type="protein sequence ID" value="EDU42356.1"/>
    <property type="molecule type" value="Genomic_DNA"/>
</dbReference>
<name>B2WH46_PYRTR</name>
<evidence type="ECO:0000313" key="1">
    <source>
        <dbReference type="EMBL" id="EDU42356.1"/>
    </source>
</evidence>
<accession>B2WH46</accession>